<evidence type="ECO:0000313" key="1">
    <source>
        <dbReference type="EMBL" id="RVW90057.1"/>
    </source>
</evidence>
<dbReference type="AlphaFoldDB" id="A0A438I032"/>
<protein>
    <recommendedName>
        <fullName evidence="3">Mitochondrial protein</fullName>
    </recommendedName>
</protein>
<evidence type="ECO:0008006" key="3">
    <source>
        <dbReference type="Google" id="ProtNLM"/>
    </source>
</evidence>
<proteinExistence type="predicted"/>
<comment type="caution">
    <text evidence="1">The sequence shown here is derived from an EMBL/GenBank/DDBJ whole genome shotgun (WGS) entry which is preliminary data.</text>
</comment>
<accession>A0A438I032</accession>
<organism evidence="1 2">
    <name type="scientific">Vitis vinifera</name>
    <name type="common">Grape</name>
    <dbReference type="NCBI Taxonomy" id="29760"/>
    <lineage>
        <taxon>Eukaryota</taxon>
        <taxon>Viridiplantae</taxon>
        <taxon>Streptophyta</taxon>
        <taxon>Embryophyta</taxon>
        <taxon>Tracheophyta</taxon>
        <taxon>Spermatophyta</taxon>
        <taxon>Magnoliopsida</taxon>
        <taxon>eudicotyledons</taxon>
        <taxon>Gunneridae</taxon>
        <taxon>Pentapetalae</taxon>
        <taxon>rosids</taxon>
        <taxon>Vitales</taxon>
        <taxon>Vitaceae</taxon>
        <taxon>Viteae</taxon>
        <taxon>Vitis</taxon>
    </lineage>
</organism>
<reference evidence="1 2" key="1">
    <citation type="journal article" date="2018" name="PLoS Genet.">
        <title>Population sequencing reveals clonal diversity and ancestral inbreeding in the grapevine cultivar Chardonnay.</title>
        <authorList>
            <person name="Roach M.J."/>
            <person name="Johnson D.L."/>
            <person name="Bohlmann J."/>
            <person name="van Vuuren H.J."/>
            <person name="Jones S.J."/>
            <person name="Pretorius I.S."/>
            <person name="Schmidt S.A."/>
            <person name="Borneman A.R."/>
        </authorList>
    </citation>
    <scope>NUCLEOTIDE SEQUENCE [LARGE SCALE GENOMIC DNA]</scope>
    <source>
        <strain evidence="2">cv. Chardonnay</strain>
        <tissue evidence="1">Leaf</tissue>
    </source>
</reference>
<sequence>MDDHIPPPIFVPLILDDPNLLIAPKKGNLNCTHYPWWFAHVLSSISTLKSYKEALNNSVWKKVIEEEMHALLNRGTWELVDLPQGKDVIGCRWAFTIKYHHR</sequence>
<gene>
    <name evidence="1" type="ORF">CK203_035848</name>
</gene>
<dbReference type="EMBL" id="QGNW01000158">
    <property type="protein sequence ID" value="RVW90057.1"/>
    <property type="molecule type" value="Genomic_DNA"/>
</dbReference>
<dbReference type="Proteomes" id="UP000288805">
    <property type="component" value="Unassembled WGS sequence"/>
</dbReference>
<name>A0A438I032_VITVI</name>
<evidence type="ECO:0000313" key="2">
    <source>
        <dbReference type="Proteomes" id="UP000288805"/>
    </source>
</evidence>